<evidence type="ECO:0000313" key="3">
    <source>
        <dbReference type="Proteomes" id="UP000306888"/>
    </source>
</evidence>
<reference evidence="2 3" key="1">
    <citation type="submission" date="2019-04" db="EMBL/GenBank/DDBJ databases">
        <title>Microbes associate with the intestines of laboratory mice.</title>
        <authorList>
            <person name="Navarre W."/>
            <person name="Wong E."/>
            <person name="Huang K."/>
            <person name="Tropini C."/>
            <person name="Ng K."/>
            <person name="Yu B."/>
        </authorList>
    </citation>
    <scope>NUCLEOTIDE SEQUENCE [LARGE SCALE GENOMIC DNA]</scope>
    <source>
        <strain evidence="2 3">NM50_B9-20</strain>
    </source>
</reference>
<dbReference type="AlphaFoldDB" id="A0A4S2DML7"/>
<accession>A0A4S2DML7</accession>
<keyword evidence="1" id="KW-0812">Transmembrane</keyword>
<keyword evidence="3" id="KW-1185">Reference proteome</keyword>
<dbReference type="EMBL" id="SRYR01000003">
    <property type="protein sequence ID" value="TGY42313.1"/>
    <property type="molecule type" value="Genomic_DNA"/>
</dbReference>
<organism evidence="2 3">
    <name type="scientific">Clostridium sartagoforme</name>
    <dbReference type="NCBI Taxonomy" id="84031"/>
    <lineage>
        <taxon>Bacteria</taxon>
        <taxon>Bacillati</taxon>
        <taxon>Bacillota</taxon>
        <taxon>Clostridia</taxon>
        <taxon>Eubacteriales</taxon>
        <taxon>Clostridiaceae</taxon>
        <taxon>Clostridium</taxon>
    </lineage>
</organism>
<gene>
    <name evidence="2" type="ORF">E5347_08820</name>
</gene>
<proteinExistence type="predicted"/>
<name>A0A4S2DML7_9CLOT</name>
<sequence length="343" mass="40466">MKFEFKPSENNISFREYLDYLTLTLPGVTIYRQTILLPCLIAIFSMATYILSDYYIGFTYILILIIIILLFYFLIIKVIKSKKKKVLKNNNLYYDLESTFYFTVEDGYLIRENEFSNIKLQLDKIKYIKLLKGGVILTTENENVSLFIPRNILPVPLEEFISLIKEKNNSLIILEESKRLKKLSKKLNIILVITLILACIFGFFLGKYSFTRYDLVMENELIKQNDNTYLYENDTLGFSLTFPSTWEGKFGIEEREDGIDVYYLVNGKQSHYTTLLFSIRGLGVFFNNIDFNLIKNEGLYFFVGPSEIELRKDSKEHLEYLDLYKDIKNIKLRENTYYPTKIQ</sequence>
<feature type="transmembrane region" description="Helical" evidence="1">
    <location>
        <begin position="35"/>
        <end position="52"/>
    </location>
</feature>
<evidence type="ECO:0000256" key="1">
    <source>
        <dbReference type="SAM" id="Phobius"/>
    </source>
</evidence>
<comment type="caution">
    <text evidence="2">The sequence shown here is derived from an EMBL/GenBank/DDBJ whole genome shotgun (WGS) entry which is preliminary data.</text>
</comment>
<evidence type="ECO:0000313" key="2">
    <source>
        <dbReference type="EMBL" id="TGY42313.1"/>
    </source>
</evidence>
<dbReference type="Proteomes" id="UP000306888">
    <property type="component" value="Unassembled WGS sequence"/>
</dbReference>
<dbReference type="OrthoDB" id="2666736at2"/>
<protein>
    <recommendedName>
        <fullName evidence="4">YcxB family protein</fullName>
    </recommendedName>
</protein>
<evidence type="ECO:0008006" key="4">
    <source>
        <dbReference type="Google" id="ProtNLM"/>
    </source>
</evidence>
<dbReference type="RefSeq" id="WP_136006524.1">
    <property type="nucleotide sequence ID" value="NZ_SRYR01000003.1"/>
</dbReference>
<feature type="transmembrane region" description="Helical" evidence="1">
    <location>
        <begin position="187"/>
        <end position="206"/>
    </location>
</feature>
<keyword evidence="1" id="KW-0472">Membrane</keyword>
<keyword evidence="1" id="KW-1133">Transmembrane helix</keyword>
<feature type="transmembrane region" description="Helical" evidence="1">
    <location>
        <begin position="58"/>
        <end position="79"/>
    </location>
</feature>